<evidence type="ECO:0000256" key="1">
    <source>
        <dbReference type="ARBA" id="ARBA00004613"/>
    </source>
</evidence>
<dbReference type="InterPro" id="IPR011042">
    <property type="entry name" value="6-blade_b-propeller_TolB-like"/>
</dbReference>
<comment type="subcellular location">
    <subcellularLocation>
        <location evidence="1">Secreted</location>
    </subcellularLocation>
</comment>
<keyword evidence="3" id="KW-0964">Secreted</keyword>
<dbReference type="InterPro" id="IPR017996">
    <property type="entry name" value="MRJP/yellow-related"/>
</dbReference>
<dbReference type="Proteomes" id="UP001162162">
    <property type="component" value="Unassembled WGS sequence"/>
</dbReference>
<dbReference type="EMBL" id="JAPWTK010000025">
    <property type="protein sequence ID" value="KAJ8957093.1"/>
    <property type="molecule type" value="Genomic_DNA"/>
</dbReference>
<evidence type="ECO:0000256" key="3">
    <source>
        <dbReference type="ARBA" id="ARBA00022525"/>
    </source>
</evidence>
<dbReference type="AlphaFoldDB" id="A0AAV8Z1Z0"/>
<keyword evidence="4" id="KW-0732">Signal</keyword>
<organism evidence="5 6">
    <name type="scientific">Aromia moschata</name>
    <dbReference type="NCBI Taxonomy" id="1265417"/>
    <lineage>
        <taxon>Eukaryota</taxon>
        <taxon>Metazoa</taxon>
        <taxon>Ecdysozoa</taxon>
        <taxon>Arthropoda</taxon>
        <taxon>Hexapoda</taxon>
        <taxon>Insecta</taxon>
        <taxon>Pterygota</taxon>
        <taxon>Neoptera</taxon>
        <taxon>Endopterygota</taxon>
        <taxon>Coleoptera</taxon>
        <taxon>Polyphaga</taxon>
        <taxon>Cucujiformia</taxon>
        <taxon>Chrysomeloidea</taxon>
        <taxon>Cerambycidae</taxon>
        <taxon>Cerambycinae</taxon>
        <taxon>Callichromatini</taxon>
        <taxon>Aromia</taxon>
    </lineage>
</organism>
<dbReference type="Pfam" id="PF03022">
    <property type="entry name" value="MRJP"/>
    <property type="match status" value="1"/>
</dbReference>
<keyword evidence="6" id="KW-1185">Reference proteome</keyword>
<dbReference type="PANTHER" id="PTHR10009">
    <property type="entry name" value="PROTEIN YELLOW-RELATED"/>
    <property type="match status" value="1"/>
</dbReference>
<sequence length="315" mass="36143">MIIRTSVSHGFLILSYSVVQICCSVVTLLPENRFWVEHEWSFLNFTWPTLGKYIAAIGSGAYVPENIVPTGLKVYNDSIYLSMPRFRSGVPVTLAYIPMDTSLKQNELLIPFPSWEMNDERFCANLQSVQSMEIDTKGIMWVLDGVRINDYYKCPPKLVLFDLNYNGLFVNSYTFSNEVCLQNGGFLKDIVIDESEGGYAYITDNSNIDPGLIVYSRTKNRAWKLRDRTMFPELWAANFMVKNQRIESLVPIDGIALSPKPTDETENRTVFYTSLTGFDLFAISSSVLKDEEFCRKDRWRSYVKFVGKSTDRQTE</sequence>
<evidence type="ECO:0000256" key="4">
    <source>
        <dbReference type="ARBA" id="ARBA00022729"/>
    </source>
</evidence>
<protein>
    <submittedName>
        <fullName evidence="5">Uncharacterized protein</fullName>
    </submittedName>
</protein>
<evidence type="ECO:0000313" key="6">
    <source>
        <dbReference type="Proteomes" id="UP001162162"/>
    </source>
</evidence>
<evidence type="ECO:0000256" key="2">
    <source>
        <dbReference type="ARBA" id="ARBA00009127"/>
    </source>
</evidence>
<name>A0AAV8Z1Z0_9CUCU</name>
<dbReference type="PANTHER" id="PTHR10009:SF18">
    <property type="entry name" value="PROTEIN YELLOW-LIKE PROTEIN"/>
    <property type="match status" value="1"/>
</dbReference>
<gene>
    <name evidence="5" type="ORF">NQ318_007307</name>
</gene>
<proteinExistence type="inferred from homology"/>
<dbReference type="GO" id="GO:0005576">
    <property type="term" value="C:extracellular region"/>
    <property type="evidence" value="ECO:0007669"/>
    <property type="project" value="UniProtKB-SubCell"/>
</dbReference>
<evidence type="ECO:0000313" key="5">
    <source>
        <dbReference type="EMBL" id="KAJ8957093.1"/>
    </source>
</evidence>
<comment type="caution">
    <text evidence="5">The sequence shown here is derived from an EMBL/GenBank/DDBJ whole genome shotgun (WGS) entry which is preliminary data.</text>
</comment>
<reference evidence="5" key="1">
    <citation type="journal article" date="2023" name="Insect Mol. Biol.">
        <title>Genome sequencing provides insights into the evolution of gene families encoding plant cell wall-degrading enzymes in longhorned beetles.</title>
        <authorList>
            <person name="Shin N.R."/>
            <person name="Okamura Y."/>
            <person name="Kirsch R."/>
            <person name="Pauchet Y."/>
        </authorList>
    </citation>
    <scope>NUCLEOTIDE SEQUENCE</scope>
    <source>
        <strain evidence="5">AMC_N1</strain>
    </source>
</reference>
<comment type="similarity">
    <text evidence="2">Belongs to the major royal jelly protein family.</text>
</comment>
<accession>A0AAV8Z1Z0</accession>
<dbReference type="Gene3D" id="2.120.10.30">
    <property type="entry name" value="TolB, C-terminal domain"/>
    <property type="match status" value="1"/>
</dbReference>